<dbReference type="Pfam" id="PF13505">
    <property type="entry name" value="OMP_b-brl"/>
    <property type="match status" value="1"/>
</dbReference>
<keyword evidence="4" id="KW-1185">Reference proteome</keyword>
<feature type="domain" description="Outer membrane protein beta-barrel" evidence="2">
    <location>
        <begin position="4"/>
        <end position="185"/>
    </location>
</feature>
<dbReference type="EMBL" id="CP048222">
    <property type="protein sequence ID" value="QHT71422.1"/>
    <property type="molecule type" value="Genomic_DNA"/>
</dbReference>
<sequence>MVTILLTTSSVAQIARHTFYVDGSFNYSKKNNTGSANNQERSIQAAPNIGFFINERILLGVGINYSQINTEGQLLNVVQGYPATNIESITKTVAPLLFVKYIKPINDKFSFAVKGTYQYGLQKTDISLNGTSSVSSASYDTRVSSFTLSPEILFFISKRIGMQVNFNGLSITSGNKQEFSKSVKYTDYTFSINPSTWNLGLFLILGRKQL</sequence>
<evidence type="ECO:0000259" key="2">
    <source>
        <dbReference type="Pfam" id="PF13505"/>
    </source>
</evidence>
<name>A0A6C0GVR4_9BACT</name>
<keyword evidence="1" id="KW-0732">Signal</keyword>
<dbReference type="InterPro" id="IPR027385">
    <property type="entry name" value="Beta-barrel_OMP"/>
</dbReference>
<proteinExistence type="predicted"/>
<evidence type="ECO:0000313" key="3">
    <source>
        <dbReference type="EMBL" id="QHT71422.1"/>
    </source>
</evidence>
<gene>
    <name evidence="3" type="ORF">GXP67_34575</name>
</gene>
<evidence type="ECO:0000313" key="4">
    <source>
        <dbReference type="Proteomes" id="UP000480178"/>
    </source>
</evidence>
<evidence type="ECO:0000256" key="1">
    <source>
        <dbReference type="ARBA" id="ARBA00022729"/>
    </source>
</evidence>
<accession>A0A6C0GVR4</accession>
<dbReference type="AlphaFoldDB" id="A0A6C0GVR4"/>
<dbReference type="SUPFAM" id="SSF56935">
    <property type="entry name" value="Porins"/>
    <property type="match status" value="1"/>
</dbReference>
<dbReference type="RefSeq" id="WP_162447361.1">
    <property type="nucleotide sequence ID" value="NZ_CP048222.1"/>
</dbReference>
<organism evidence="3 4">
    <name type="scientific">Rhodocytophaga rosea</name>
    <dbReference type="NCBI Taxonomy" id="2704465"/>
    <lineage>
        <taxon>Bacteria</taxon>
        <taxon>Pseudomonadati</taxon>
        <taxon>Bacteroidota</taxon>
        <taxon>Cytophagia</taxon>
        <taxon>Cytophagales</taxon>
        <taxon>Rhodocytophagaceae</taxon>
        <taxon>Rhodocytophaga</taxon>
    </lineage>
</organism>
<protein>
    <submittedName>
        <fullName evidence="3">Outer membrane beta-barrel protein</fullName>
    </submittedName>
</protein>
<reference evidence="3 4" key="1">
    <citation type="submission" date="2020-01" db="EMBL/GenBank/DDBJ databases">
        <authorList>
            <person name="Kim M.K."/>
        </authorList>
    </citation>
    <scope>NUCLEOTIDE SEQUENCE [LARGE SCALE GENOMIC DNA]</scope>
    <source>
        <strain evidence="3 4">172606-1</strain>
    </source>
</reference>
<dbReference type="KEGG" id="rhoz:GXP67_34575"/>
<dbReference type="Proteomes" id="UP000480178">
    <property type="component" value="Chromosome"/>
</dbReference>